<feature type="domain" description="CCDC66" evidence="3">
    <location>
        <begin position="365"/>
        <end position="514"/>
    </location>
</feature>
<dbReference type="CTD" id="285331"/>
<sequence length="895" mass="103536">MNLGDGLKLETELLDGKTKLILSPYECKSKYSVKMGNKTKIAKCPLRTKQTGYILKSTQNTCIKSGKLLQKKRMGSETSQAKGEKNSMTFSPTKDLCKQYIDKDCLYVQKEILPATPNIQKTRNTINTSIVSKEKLCQKHITAENMKSSLMCLTQDQLQQILMTVNQGNGSISLIENGKEETCRGSLHLNNISNQPNDENVMGVLQKTEALSSILDESKSVLNKNQETSKQENAWKPADIFSTLGERERDRSLLEAKKAQWRKELDEQVALKKKEKEASEKWNNPWKKFESDKRVWEKFQILDQSKEAVPLEHSFNAVKQEQQRKWIEDLNKQIEDDRQRKTEEKITSSKELADINSVYTPMSGSQVEPSEEEHIAKPLKDTTMANSQKTNFLRSMTALLDPAQIEERDRRRQKQLEHQKAITAQVEEKRRKKQLEEQQRKKEEQEEECRLAREREEMQKQYEEDILKQKQKEEIMALKTNELFQTMQRAQELAQRLKQEQRIRELAQKGHDTSGLIKNLGGKRFTMEYNESTNNISNLGHGLDDISDKMNICINSTTSPKKDTAVQTDDLNTGMFTNAESCCGSVIEREIINCSSLEIPAEFSEQLHTKKDKQELTNQDKGANLEKENSWYNDQWNEFTRTEKTKPVKKGLKRPDWNINKPLRRYIPASEKYPKQLQKQREEKKVRRQMELLNLVERNSPGHLSQNRGPSPVLPSSQETEPRFRWHLIKKEEDPLKINSFSKERSPSPPPVPVAKNRTQQTQTLNSNYERENLILEGSQTETSPGVSEPSHFIPYVRTSEIYYLDPDAPLSRPLTQDLQYQNPHDCDQEQGQLLDFGVRDPLLNPNLLKNRDRQQAILKGLSELRQGLLQKQRELETNLMPLAANQEENFNSSF</sequence>
<feature type="coiled-coil region" evidence="1">
    <location>
        <begin position="418"/>
        <end position="509"/>
    </location>
</feature>
<feature type="compositionally biased region" description="Basic and acidic residues" evidence="2">
    <location>
        <begin position="736"/>
        <end position="746"/>
    </location>
</feature>
<dbReference type="GO" id="GO:0001917">
    <property type="term" value="C:photoreceptor inner segment"/>
    <property type="evidence" value="ECO:0007669"/>
    <property type="project" value="TreeGrafter"/>
</dbReference>
<dbReference type="AlphaFoldDB" id="A0A6P6HAS7"/>
<evidence type="ECO:0000259" key="3">
    <source>
        <dbReference type="Pfam" id="PF15236"/>
    </source>
</evidence>
<evidence type="ECO:0000313" key="5">
    <source>
        <dbReference type="RefSeq" id="XP_025772376.1"/>
    </source>
</evidence>
<dbReference type="GO" id="GO:0005874">
    <property type="term" value="C:microtubule"/>
    <property type="evidence" value="ECO:0007669"/>
    <property type="project" value="TreeGrafter"/>
</dbReference>
<evidence type="ECO:0000256" key="1">
    <source>
        <dbReference type="SAM" id="Coils"/>
    </source>
</evidence>
<feature type="region of interest" description="Disordered" evidence="2">
    <location>
        <begin position="736"/>
        <end position="767"/>
    </location>
</feature>
<name>A0A6P6HAS7_PUMCO</name>
<dbReference type="InterPro" id="IPR040467">
    <property type="entry name" value="CCDC66_dom"/>
</dbReference>
<dbReference type="PANTHER" id="PTHR22736">
    <property type="entry name" value="COILED-COIL DOMAIN-CONTAINING PROTEIN 66"/>
    <property type="match status" value="1"/>
</dbReference>
<organism evidence="4 5">
    <name type="scientific">Puma concolor</name>
    <name type="common">Mountain lion</name>
    <name type="synonym">Felis concolor</name>
    <dbReference type="NCBI Taxonomy" id="9696"/>
    <lineage>
        <taxon>Eukaryota</taxon>
        <taxon>Metazoa</taxon>
        <taxon>Chordata</taxon>
        <taxon>Craniata</taxon>
        <taxon>Vertebrata</taxon>
        <taxon>Euteleostomi</taxon>
        <taxon>Mammalia</taxon>
        <taxon>Eutheria</taxon>
        <taxon>Laurasiatheria</taxon>
        <taxon>Carnivora</taxon>
        <taxon>Feliformia</taxon>
        <taxon>Felidae</taxon>
        <taxon>Felinae</taxon>
        <taxon>Puma</taxon>
    </lineage>
</organism>
<keyword evidence="4" id="KW-1185">Reference proteome</keyword>
<dbReference type="GeneID" id="112853026"/>
<dbReference type="GO" id="GO:0060271">
    <property type="term" value="P:cilium assembly"/>
    <property type="evidence" value="ECO:0007669"/>
    <property type="project" value="TreeGrafter"/>
</dbReference>
<dbReference type="Proteomes" id="UP000515131">
    <property type="component" value="Unplaced"/>
</dbReference>
<accession>A0A6P6HAS7</accession>
<protein>
    <submittedName>
        <fullName evidence="5">Coiled-coil domain-containing protein 66 isoform X7</fullName>
    </submittedName>
</protein>
<keyword evidence="1" id="KW-0175">Coiled coil</keyword>
<dbReference type="Pfam" id="PF15236">
    <property type="entry name" value="CCDC66"/>
    <property type="match status" value="1"/>
</dbReference>
<feature type="compositionally biased region" description="Polar residues" evidence="2">
    <location>
        <begin position="757"/>
        <end position="767"/>
    </location>
</feature>
<dbReference type="GO" id="GO:0005929">
    <property type="term" value="C:cilium"/>
    <property type="evidence" value="ECO:0007669"/>
    <property type="project" value="TreeGrafter"/>
</dbReference>
<dbReference type="RefSeq" id="XP_025772376.1">
    <property type="nucleotide sequence ID" value="XM_025916591.1"/>
</dbReference>
<evidence type="ECO:0000313" key="4">
    <source>
        <dbReference type="Proteomes" id="UP000515131"/>
    </source>
</evidence>
<proteinExistence type="predicted"/>
<evidence type="ECO:0000256" key="2">
    <source>
        <dbReference type="SAM" id="MobiDB-lite"/>
    </source>
</evidence>
<gene>
    <name evidence="5" type="primary">CCDC66</name>
</gene>
<reference evidence="5" key="1">
    <citation type="submission" date="2025-08" db="UniProtKB">
        <authorList>
            <consortium name="RefSeq"/>
        </authorList>
    </citation>
    <scope>IDENTIFICATION</scope>
    <source>
        <tissue evidence="5">Blood</tissue>
    </source>
</reference>
<dbReference type="GO" id="GO:0008017">
    <property type="term" value="F:microtubule binding"/>
    <property type="evidence" value="ECO:0007669"/>
    <property type="project" value="TreeGrafter"/>
</dbReference>
<feature type="compositionally biased region" description="Polar residues" evidence="2">
    <location>
        <begin position="702"/>
        <end position="719"/>
    </location>
</feature>
<dbReference type="InterPro" id="IPR039183">
    <property type="entry name" value="CCD66"/>
</dbReference>
<feature type="region of interest" description="Disordered" evidence="2">
    <location>
        <begin position="697"/>
        <end position="720"/>
    </location>
</feature>
<dbReference type="PANTHER" id="PTHR22736:SF2">
    <property type="entry name" value="COILED-COIL DOMAIN-CONTAINING PROTEIN 66"/>
    <property type="match status" value="1"/>
</dbReference>